<gene>
    <name evidence="2" type="primary">LOC106473651</name>
</gene>
<proteinExistence type="predicted"/>
<evidence type="ECO:0000313" key="2">
    <source>
        <dbReference type="RefSeq" id="XP_022257765.1"/>
    </source>
</evidence>
<dbReference type="Proteomes" id="UP000694941">
    <property type="component" value="Unplaced"/>
</dbReference>
<organism evidence="1 2">
    <name type="scientific">Limulus polyphemus</name>
    <name type="common">Atlantic horseshoe crab</name>
    <dbReference type="NCBI Taxonomy" id="6850"/>
    <lineage>
        <taxon>Eukaryota</taxon>
        <taxon>Metazoa</taxon>
        <taxon>Ecdysozoa</taxon>
        <taxon>Arthropoda</taxon>
        <taxon>Chelicerata</taxon>
        <taxon>Merostomata</taxon>
        <taxon>Xiphosura</taxon>
        <taxon>Limulidae</taxon>
        <taxon>Limulus</taxon>
    </lineage>
</organism>
<keyword evidence="1" id="KW-1185">Reference proteome</keyword>
<dbReference type="GeneID" id="106473651"/>
<reference evidence="2" key="1">
    <citation type="submission" date="2025-08" db="UniProtKB">
        <authorList>
            <consortium name="RefSeq"/>
        </authorList>
    </citation>
    <scope>IDENTIFICATION</scope>
    <source>
        <tissue evidence="2">Muscle</tissue>
    </source>
</reference>
<sequence>MLQIRRISRKTLASVKILKYPKCFQTEVKSYFRKRFGYLGFFSDNNNYVDDESYIGLSCTQLVKRETEKSVVHLRHHEKCVEILPCSFMHSFGVTDHYIELIVHTGGIETFCNPCCLSKSVMEVEDDFREQDSGQHRVHFNEESDHFGHDANIIVHPLNNMHINVHLGFLQ</sequence>
<name>A0ABM1TPF9_LIMPO</name>
<protein>
    <submittedName>
        <fullName evidence="2">Uncharacterized protein LOC106473651</fullName>
    </submittedName>
</protein>
<accession>A0ABM1TPF9</accession>
<evidence type="ECO:0000313" key="1">
    <source>
        <dbReference type="Proteomes" id="UP000694941"/>
    </source>
</evidence>
<dbReference type="RefSeq" id="XP_022257765.1">
    <property type="nucleotide sequence ID" value="XM_022402057.1"/>
</dbReference>
<feature type="non-terminal residue" evidence="2">
    <location>
        <position position="171"/>
    </location>
</feature>